<feature type="signal peptide" evidence="1">
    <location>
        <begin position="1"/>
        <end position="29"/>
    </location>
</feature>
<dbReference type="RefSeq" id="WP_130477759.1">
    <property type="nucleotide sequence ID" value="NZ_SFCC01000012.1"/>
</dbReference>
<name>A0A4Q7J457_9PSEU</name>
<dbReference type="Pfam" id="PF05139">
    <property type="entry name" value="Erythro_esteras"/>
    <property type="match status" value="1"/>
</dbReference>
<dbReference type="InterPro" id="IPR014622">
    <property type="entry name" value="UCP036794_erythomycin"/>
</dbReference>
<dbReference type="PROSITE" id="PS51318">
    <property type="entry name" value="TAT"/>
    <property type="match status" value="1"/>
</dbReference>
<keyword evidence="1" id="KW-0732">Signal</keyword>
<evidence type="ECO:0000313" key="2">
    <source>
        <dbReference type="EMBL" id="RZQ61456.1"/>
    </source>
</evidence>
<dbReference type="PIRSF" id="PIRSF036794">
    <property type="entry name" value="UCP_erythr_ester"/>
    <property type="match status" value="1"/>
</dbReference>
<proteinExistence type="predicted"/>
<dbReference type="PANTHER" id="PTHR31299">
    <property type="entry name" value="ESTERASE, PUTATIVE (AFU_ORTHOLOGUE AFUA_1G05850)-RELATED"/>
    <property type="match status" value="1"/>
</dbReference>
<dbReference type="Gene3D" id="3.30.1870.10">
    <property type="entry name" value="EreA-like, domain 2"/>
    <property type="match status" value="1"/>
</dbReference>
<accession>A0A4Q7J457</accession>
<dbReference type="SUPFAM" id="SSF159501">
    <property type="entry name" value="EreA/ChaN-like"/>
    <property type="match status" value="1"/>
</dbReference>
<gene>
    <name evidence="2" type="ORF">EWH70_24070</name>
</gene>
<protein>
    <submittedName>
        <fullName evidence="2">Erythromycin esterase family protein</fullName>
    </submittedName>
</protein>
<dbReference type="CDD" id="cd14728">
    <property type="entry name" value="Ere-like"/>
    <property type="match status" value="1"/>
</dbReference>
<dbReference type="InterPro" id="IPR007815">
    <property type="entry name" value="Emycin_Estase"/>
</dbReference>
<dbReference type="OrthoDB" id="9810066at2"/>
<dbReference type="PANTHER" id="PTHR31299:SF0">
    <property type="entry name" value="ESTERASE, PUTATIVE (AFU_ORTHOLOGUE AFUA_1G05850)-RELATED"/>
    <property type="match status" value="1"/>
</dbReference>
<dbReference type="GO" id="GO:0046677">
    <property type="term" value="P:response to antibiotic"/>
    <property type="evidence" value="ECO:0007669"/>
    <property type="project" value="InterPro"/>
</dbReference>
<reference evidence="2 3" key="1">
    <citation type="submission" date="2019-02" db="EMBL/GenBank/DDBJ databases">
        <title>Draft genome sequence of Amycolatopsis sp. 8-3EHSu isolated from roots of Suaeda maritima.</title>
        <authorList>
            <person name="Duangmal K."/>
            <person name="Chantavorakit T."/>
        </authorList>
    </citation>
    <scope>NUCLEOTIDE SEQUENCE [LARGE SCALE GENOMIC DNA]</scope>
    <source>
        <strain evidence="2 3">8-3EHSu</strain>
    </source>
</reference>
<evidence type="ECO:0000313" key="3">
    <source>
        <dbReference type="Proteomes" id="UP000292003"/>
    </source>
</evidence>
<dbReference type="AlphaFoldDB" id="A0A4Q7J457"/>
<dbReference type="Proteomes" id="UP000292003">
    <property type="component" value="Unassembled WGS sequence"/>
</dbReference>
<dbReference type="Gene3D" id="1.20.1440.30">
    <property type="entry name" value="Biosynthetic Protein domain"/>
    <property type="match status" value="1"/>
</dbReference>
<keyword evidence="3" id="KW-1185">Reference proteome</keyword>
<organism evidence="2 3">
    <name type="scientific">Amycolatopsis suaedae</name>
    <dbReference type="NCBI Taxonomy" id="2510978"/>
    <lineage>
        <taxon>Bacteria</taxon>
        <taxon>Bacillati</taxon>
        <taxon>Actinomycetota</taxon>
        <taxon>Actinomycetes</taxon>
        <taxon>Pseudonocardiales</taxon>
        <taxon>Pseudonocardiaceae</taxon>
        <taxon>Amycolatopsis</taxon>
    </lineage>
</organism>
<dbReference type="InterPro" id="IPR006311">
    <property type="entry name" value="TAT_signal"/>
</dbReference>
<evidence type="ECO:0000256" key="1">
    <source>
        <dbReference type="SAM" id="SignalP"/>
    </source>
</evidence>
<feature type="chain" id="PRO_5020469668" evidence="1">
    <location>
        <begin position="30"/>
        <end position="448"/>
    </location>
</feature>
<comment type="caution">
    <text evidence="2">The sequence shown here is derived from an EMBL/GenBank/DDBJ whole genome shotgun (WGS) entry which is preliminary data.</text>
</comment>
<dbReference type="EMBL" id="SFCC01000012">
    <property type="protein sequence ID" value="RZQ61456.1"/>
    <property type="molecule type" value="Genomic_DNA"/>
</dbReference>
<dbReference type="Gene3D" id="3.40.1660.10">
    <property type="entry name" value="EreA-like (biosynthetic domain)"/>
    <property type="match status" value="1"/>
</dbReference>
<dbReference type="InterPro" id="IPR052036">
    <property type="entry name" value="Hydrolase/PRTase-associated"/>
</dbReference>
<sequence>MTRHKRRRRGLLAPALALAMLVSTPAALAGQPRHPVAGWVRHNAAPLEHVDPAAPLDDLAPLRRAVGDAWIVGLGESVHGAAEQQTLKHRTVRMLVEQLGFRSIAWEEQWTTGLAVDEYLRTGEGDLAALVRGLGPQWQSREMTDTLRWLRDFNAGRADKVRFVGVEYYLTGLAAYTGVDTYVAHAAPGRHAELLRHLKPITPRTGNIDDHITWFEALPAAEQQAVVDDARRVHDLVAGLPGRPGHAVALRHARQILSFFEHLILPEPDTHTYRDARTAQTVRWWQELTGDKVAYWAASPHTANAPRLRIALPPEPDLRFAAAGSHLRQWYGRRYLSIGFTFDHGAVRLTPDLTVPQTPPKPHWFERPFGETGIAQFTLDLRRPAPPAVREWLRAPATTRGMAHAGPESYVDGGSLGQWFDVIVHRQEVTPMRPAPVSPDRGAGRAAA</sequence>